<dbReference type="InterPro" id="IPR046348">
    <property type="entry name" value="SIS_dom_sf"/>
</dbReference>
<dbReference type="SUPFAM" id="SSF53697">
    <property type="entry name" value="SIS domain"/>
    <property type="match status" value="1"/>
</dbReference>
<feature type="compositionally biased region" description="Pro residues" evidence="1">
    <location>
        <begin position="45"/>
        <end position="54"/>
    </location>
</feature>
<feature type="domain" description="SIS" evidence="2">
    <location>
        <begin position="118"/>
        <end position="270"/>
    </location>
</feature>
<dbReference type="GO" id="GO:0097367">
    <property type="term" value="F:carbohydrate derivative binding"/>
    <property type="evidence" value="ECO:0007669"/>
    <property type="project" value="InterPro"/>
</dbReference>
<reference evidence="3" key="1">
    <citation type="journal article" date="2021" name="Nat. Commun.">
        <title>Genetic determinants of endophytism in the Arabidopsis root mycobiome.</title>
        <authorList>
            <person name="Mesny F."/>
            <person name="Miyauchi S."/>
            <person name="Thiergart T."/>
            <person name="Pickel B."/>
            <person name="Atanasova L."/>
            <person name="Karlsson M."/>
            <person name="Huettel B."/>
            <person name="Barry K.W."/>
            <person name="Haridas S."/>
            <person name="Chen C."/>
            <person name="Bauer D."/>
            <person name="Andreopoulos W."/>
            <person name="Pangilinan J."/>
            <person name="LaButti K."/>
            <person name="Riley R."/>
            <person name="Lipzen A."/>
            <person name="Clum A."/>
            <person name="Drula E."/>
            <person name="Henrissat B."/>
            <person name="Kohler A."/>
            <person name="Grigoriev I.V."/>
            <person name="Martin F.M."/>
            <person name="Hacquard S."/>
        </authorList>
    </citation>
    <scope>NUCLEOTIDE SEQUENCE</scope>
    <source>
        <strain evidence="3">MPI-SDFR-AT-0117</strain>
    </source>
</reference>
<dbReference type="OrthoDB" id="1872003at2759"/>
<dbReference type="Proteomes" id="UP000770015">
    <property type="component" value="Unassembled WGS sequence"/>
</dbReference>
<evidence type="ECO:0000256" key="1">
    <source>
        <dbReference type="SAM" id="MobiDB-lite"/>
    </source>
</evidence>
<keyword evidence="3" id="KW-0413">Isomerase</keyword>
<sequence>MFSMPLNQSPAPADSFAMGDRRHAEHRPVQTSAVFVLGKSKHNAAPPPSPPSPPQELCESVESLSISAADSLTLEANQRAATRLQTGLHVLTTEAQALRSVAHLYETDPIARDGFNRTVEAIIRHKNERGKVVITGVGKSGHIANKITATFNSLSVPTVFLNPLDALHGDLGVVSSDDTLILITFSGRTAELMSLVPHIERVSTLILLTGHARADTCEFTKLRPDTILLPAPVHESESASFGVSAPTTSTTVALAVGDAVAMAAAQELHPSIAQVFARNHPGGAIGATFRQEKSGTIKDLAVQWDSIPDVLDAQSVGSDLLRAGFDSPVRWVRGGNEVASPSRIRRLCSGAPGDLGRKIADVEGLLVPRHEMLSICAGTSVRRAVDFVRNVRGLTADDEEEGVCGPDSVLAILEKGEIVGVIEVGELLEGREL</sequence>
<evidence type="ECO:0000313" key="4">
    <source>
        <dbReference type="Proteomes" id="UP000770015"/>
    </source>
</evidence>
<dbReference type="Pfam" id="PF01380">
    <property type="entry name" value="SIS"/>
    <property type="match status" value="1"/>
</dbReference>
<dbReference type="PANTHER" id="PTHR38418">
    <property type="entry name" value="SUGAR ISOMERASE, KPSF/GUTQ (AFU_ORTHOLOGUE AFUA_6G08860)"/>
    <property type="match status" value="1"/>
</dbReference>
<accession>A0A9P8VHR4</accession>
<feature type="region of interest" description="Disordered" evidence="1">
    <location>
        <begin position="1"/>
        <end position="57"/>
    </location>
</feature>
<dbReference type="AlphaFoldDB" id="A0A9P8VHR4"/>
<dbReference type="GO" id="GO:1901135">
    <property type="term" value="P:carbohydrate derivative metabolic process"/>
    <property type="evidence" value="ECO:0007669"/>
    <property type="project" value="InterPro"/>
</dbReference>
<dbReference type="GO" id="GO:0016853">
    <property type="term" value="F:isomerase activity"/>
    <property type="evidence" value="ECO:0007669"/>
    <property type="project" value="UniProtKB-KW"/>
</dbReference>
<keyword evidence="4" id="KW-1185">Reference proteome</keyword>
<comment type="caution">
    <text evidence="3">The sequence shown here is derived from an EMBL/GenBank/DDBJ whole genome shotgun (WGS) entry which is preliminary data.</text>
</comment>
<gene>
    <name evidence="3" type="ORF">F5X68DRAFT_203286</name>
</gene>
<evidence type="ECO:0000313" key="3">
    <source>
        <dbReference type="EMBL" id="KAH6690584.1"/>
    </source>
</evidence>
<proteinExistence type="predicted"/>
<dbReference type="InterPro" id="IPR035474">
    <property type="entry name" value="SIS_Kpsf"/>
</dbReference>
<dbReference type="CDD" id="cd05014">
    <property type="entry name" value="SIS_Kpsf"/>
    <property type="match status" value="1"/>
</dbReference>
<dbReference type="EMBL" id="JAGSXJ010000006">
    <property type="protein sequence ID" value="KAH6690584.1"/>
    <property type="molecule type" value="Genomic_DNA"/>
</dbReference>
<dbReference type="PANTHER" id="PTHR38418:SF2">
    <property type="entry name" value="SUGAR ISOMERASE, KPSF_GUTQ (AFU_ORTHOLOGUE AFUA_6G08860)"/>
    <property type="match status" value="1"/>
</dbReference>
<dbReference type="PROSITE" id="PS51464">
    <property type="entry name" value="SIS"/>
    <property type="match status" value="1"/>
</dbReference>
<dbReference type="InterPro" id="IPR001347">
    <property type="entry name" value="SIS_dom"/>
</dbReference>
<feature type="compositionally biased region" description="Polar residues" evidence="1">
    <location>
        <begin position="1"/>
        <end position="10"/>
    </location>
</feature>
<dbReference type="Gene3D" id="3.40.50.10490">
    <property type="entry name" value="Glucose-6-phosphate isomerase like protein, domain 1"/>
    <property type="match status" value="1"/>
</dbReference>
<evidence type="ECO:0000259" key="2">
    <source>
        <dbReference type="PROSITE" id="PS51464"/>
    </source>
</evidence>
<organism evidence="3 4">
    <name type="scientific">Plectosphaerella plurivora</name>
    <dbReference type="NCBI Taxonomy" id="936078"/>
    <lineage>
        <taxon>Eukaryota</taxon>
        <taxon>Fungi</taxon>
        <taxon>Dikarya</taxon>
        <taxon>Ascomycota</taxon>
        <taxon>Pezizomycotina</taxon>
        <taxon>Sordariomycetes</taxon>
        <taxon>Hypocreomycetidae</taxon>
        <taxon>Glomerellales</taxon>
        <taxon>Plectosphaerellaceae</taxon>
        <taxon>Plectosphaerella</taxon>
    </lineage>
</organism>
<protein>
    <submittedName>
        <fullName evidence="3">Arabinose 5-phosphate isomerase</fullName>
    </submittedName>
</protein>
<feature type="compositionally biased region" description="Basic and acidic residues" evidence="1">
    <location>
        <begin position="19"/>
        <end position="28"/>
    </location>
</feature>
<name>A0A9P8VHR4_9PEZI</name>